<proteinExistence type="predicted"/>
<evidence type="ECO:0000313" key="2">
    <source>
        <dbReference type="Proteomes" id="UP000887013"/>
    </source>
</evidence>
<dbReference type="Proteomes" id="UP000887013">
    <property type="component" value="Unassembled WGS sequence"/>
</dbReference>
<evidence type="ECO:0000313" key="1">
    <source>
        <dbReference type="EMBL" id="GFT99263.1"/>
    </source>
</evidence>
<name>A0A8X6UDI3_NEPPI</name>
<protein>
    <submittedName>
        <fullName evidence="1">Uncharacterized protein</fullName>
    </submittedName>
</protein>
<dbReference type="AlphaFoldDB" id="A0A8X6UDI3"/>
<sequence>MEYESDNVNALLHEDYDGALTFSPEKNSAGMNFEGKSTQNDVKKDSSTIINSSLSLESFEYKNNKQSNDTTLENVMEKNNYFGNEMFSNSENNSIGCIYQIKNENCNFAASNLIKNESDTNVIHGTEIKISNELENASSLEKDFHETSKVENHNLKIQDKFQFKLNLDNISNSGINNSSNDCNSSGIENAFDENMENIDSKDYKINKSKSEDALSDEFHNKEFYDVTETKMDGNLKIFGEKSININITEAENHLFEKERNSAHSLDSIKFPYRNSSNPFEIVVPLIGKTVIASSDIKPFNHRYDLAKERNKLKGLQEASCIPKLSYHDWRKQRDARPQEEKDNDEKQEKLVAIQTGAYTIKIAMNILQELQKDDCDEEVIEKQFLKFLHVPVSTLSLLLVPQFIHIMMYIRSSTHFSLKLRQIANECYLKCHVMFPIPNGYNFETVYTSEVKKNLPAQFDTMHNIILDYGDFENPSSECGNSAFSDE</sequence>
<accession>A0A8X6UDI3</accession>
<keyword evidence="2" id="KW-1185">Reference proteome</keyword>
<dbReference type="EMBL" id="BMAW01026881">
    <property type="protein sequence ID" value="GFT99263.1"/>
    <property type="molecule type" value="Genomic_DNA"/>
</dbReference>
<organism evidence="1 2">
    <name type="scientific">Nephila pilipes</name>
    <name type="common">Giant wood spider</name>
    <name type="synonym">Nephila maculata</name>
    <dbReference type="NCBI Taxonomy" id="299642"/>
    <lineage>
        <taxon>Eukaryota</taxon>
        <taxon>Metazoa</taxon>
        <taxon>Ecdysozoa</taxon>
        <taxon>Arthropoda</taxon>
        <taxon>Chelicerata</taxon>
        <taxon>Arachnida</taxon>
        <taxon>Araneae</taxon>
        <taxon>Araneomorphae</taxon>
        <taxon>Entelegynae</taxon>
        <taxon>Araneoidea</taxon>
        <taxon>Nephilidae</taxon>
        <taxon>Nephila</taxon>
    </lineage>
</organism>
<comment type="caution">
    <text evidence="1">The sequence shown here is derived from an EMBL/GenBank/DDBJ whole genome shotgun (WGS) entry which is preliminary data.</text>
</comment>
<dbReference type="OrthoDB" id="6429827at2759"/>
<reference evidence="1" key="1">
    <citation type="submission" date="2020-08" db="EMBL/GenBank/DDBJ databases">
        <title>Multicomponent nature underlies the extraordinary mechanical properties of spider dragline silk.</title>
        <authorList>
            <person name="Kono N."/>
            <person name="Nakamura H."/>
            <person name="Mori M."/>
            <person name="Yoshida Y."/>
            <person name="Ohtoshi R."/>
            <person name="Malay A.D."/>
            <person name="Moran D.A.P."/>
            <person name="Tomita M."/>
            <person name="Numata K."/>
            <person name="Arakawa K."/>
        </authorList>
    </citation>
    <scope>NUCLEOTIDE SEQUENCE</scope>
</reference>
<gene>
    <name evidence="1" type="primary">AVEN_205996_1</name>
    <name evidence="1" type="ORF">NPIL_229471</name>
</gene>